<dbReference type="InterPro" id="IPR042176">
    <property type="entry name" value="Pantoate_ligase_C"/>
</dbReference>
<organism evidence="9">
    <name type="scientific">freshwater metagenome</name>
    <dbReference type="NCBI Taxonomy" id="449393"/>
    <lineage>
        <taxon>unclassified sequences</taxon>
        <taxon>metagenomes</taxon>
        <taxon>ecological metagenomes</taxon>
    </lineage>
</organism>
<keyword evidence="4" id="KW-0436">Ligase</keyword>
<dbReference type="NCBIfam" id="TIGR00125">
    <property type="entry name" value="cyt_tran_rel"/>
    <property type="match status" value="1"/>
</dbReference>
<comment type="catalytic activity">
    <reaction evidence="8">
        <text>(R)-pantoate + beta-alanine + ATP = (R)-pantothenate + AMP + diphosphate + H(+)</text>
        <dbReference type="Rhea" id="RHEA:10912"/>
        <dbReference type="ChEBI" id="CHEBI:15378"/>
        <dbReference type="ChEBI" id="CHEBI:15980"/>
        <dbReference type="ChEBI" id="CHEBI:29032"/>
        <dbReference type="ChEBI" id="CHEBI:30616"/>
        <dbReference type="ChEBI" id="CHEBI:33019"/>
        <dbReference type="ChEBI" id="CHEBI:57966"/>
        <dbReference type="ChEBI" id="CHEBI:456215"/>
        <dbReference type="EC" id="6.3.2.1"/>
    </reaction>
</comment>
<dbReference type="GO" id="GO:0005829">
    <property type="term" value="C:cytosol"/>
    <property type="evidence" value="ECO:0007669"/>
    <property type="project" value="TreeGrafter"/>
</dbReference>
<keyword evidence="5" id="KW-0566">Pantothenate biosynthesis</keyword>
<dbReference type="CDD" id="cd00560">
    <property type="entry name" value="PanC"/>
    <property type="match status" value="1"/>
</dbReference>
<dbReference type="Gene3D" id="3.30.1300.10">
    <property type="entry name" value="Pantoate-beta-alanine ligase, C-terminal domain"/>
    <property type="match status" value="1"/>
</dbReference>
<sequence length="286" mass="30889">MKTIRTVSELGIELANARQSGKKIAFVPTMGAIHAGHLSLIEIAKKQSGFVVASIFVNPLQFNSASDFDRYPRNEAADTAALESAGADVLFLPSVEEIYPNGKVNTRSAGPIGDLYEGQARKEHFDGMLTVVARLFEIVSPDVAVFGAKDAQQLFLIRRMLQQEKNSDWGSKLQLVEGPTIRESTGLALSSRNQRLSTSEMQVALSLSEALDKAHKCAASGEGISSALGEAMKVFSSNPEAKLDYLALVNPESFEALEDGFKGQALMIVAAEVGNVRLIDNRLITF</sequence>
<name>A0A6J6DCB3_9ZZZZ</name>
<evidence type="ECO:0000313" key="9">
    <source>
        <dbReference type="EMBL" id="CAB4561542.1"/>
    </source>
</evidence>
<reference evidence="9" key="1">
    <citation type="submission" date="2020-05" db="EMBL/GenBank/DDBJ databases">
        <authorList>
            <person name="Chiriac C."/>
            <person name="Salcher M."/>
            <person name="Ghai R."/>
            <person name="Kavagutti S V."/>
        </authorList>
    </citation>
    <scope>NUCLEOTIDE SEQUENCE</scope>
</reference>
<dbReference type="GO" id="GO:0004592">
    <property type="term" value="F:pantoate-beta-alanine ligase activity"/>
    <property type="evidence" value="ECO:0007669"/>
    <property type="project" value="UniProtKB-EC"/>
</dbReference>
<dbReference type="SUPFAM" id="SSF52374">
    <property type="entry name" value="Nucleotidylyl transferase"/>
    <property type="match status" value="1"/>
</dbReference>
<evidence type="ECO:0000256" key="7">
    <source>
        <dbReference type="ARBA" id="ARBA00022840"/>
    </source>
</evidence>
<keyword evidence="7" id="KW-0067">ATP-binding</keyword>
<comment type="pathway">
    <text evidence="1">Cofactor biosynthesis; (R)-pantothenate biosynthesis; (R)-pantothenate from (R)-pantoate and beta-alanine: step 1/1.</text>
</comment>
<dbReference type="InterPro" id="IPR004821">
    <property type="entry name" value="Cyt_trans-like"/>
</dbReference>
<dbReference type="GO" id="GO:0005524">
    <property type="term" value="F:ATP binding"/>
    <property type="evidence" value="ECO:0007669"/>
    <property type="project" value="UniProtKB-KW"/>
</dbReference>
<dbReference type="Pfam" id="PF02569">
    <property type="entry name" value="Pantoate_ligase"/>
    <property type="match status" value="1"/>
</dbReference>
<evidence type="ECO:0000256" key="2">
    <source>
        <dbReference type="ARBA" id="ARBA00009256"/>
    </source>
</evidence>
<evidence type="ECO:0000256" key="4">
    <source>
        <dbReference type="ARBA" id="ARBA00022598"/>
    </source>
</evidence>
<dbReference type="InterPro" id="IPR003721">
    <property type="entry name" value="Pantoate_ligase"/>
</dbReference>
<dbReference type="EMBL" id="CAEZTH010000042">
    <property type="protein sequence ID" value="CAB4561542.1"/>
    <property type="molecule type" value="Genomic_DNA"/>
</dbReference>
<accession>A0A6J6DCB3</accession>
<evidence type="ECO:0000256" key="8">
    <source>
        <dbReference type="ARBA" id="ARBA00048258"/>
    </source>
</evidence>
<evidence type="ECO:0000256" key="1">
    <source>
        <dbReference type="ARBA" id="ARBA00004990"/>
    </source>
</evidence>
<dbReference type="GO" id="GO:0015940">
    <property type="term" value="P:pantothenate biosynthetic process"/>
    <property type="evidence" value="ECO:0007669"/>
    <property type="project" value="UniProtKB-UniPathway"/>
</dbReference>
<dbReference type="PANTHER" id="PTHR21299">
    <property type="entry name" value="CYTIDYLATE KINASE/PANTOATE-BETA-ALANINE LIGASE"/>
    <property type="match status" value="1"/>
</dbReference>
<proteinExistence type="inferred from homology"/>
<dbReference type="Gene3D" id="3.40.50.620">
    <property type="entry name" value="HUPs"/>
    <property type="match status" value="1"/>
</dbReference>
<dbReference type="UniPathway" id="UPA00028">
    <property type="reaction ID" value="UER00005"/>
</dbReference>
<comment type="similarity">
    <text evidence="2">Belongs to the pantothenate synthetase family.</text>
</comment>
<dbReference type="InterPro" id="IPR014729">
    <property type="entry name" value="Rossmann-like_a/b/a_fold"/>
</dbReference>
<dbReference type="AlphaFoldDB" id="A0A6J6DCB3"/>
<dbReference type="HAMAP" id="MF_00158">
    <property type="entry name" value="PanC"/>
    <property type="match status" value="1"/>
</dbReference>
<evidence type="ECO:0000256" key="5">
    <source>
        <dbReference type="ARBA" id="ARBA00022655"/>
    </source>
</evidence>
<protein>
    <recommendedName>
        <fullName evidence="3">pantoate--beta-alanine ligase (AMP-forming)</fullName>
        <ecNumber evidence="3">6.3.2.1</ecNumber>
    </recommendedName>
</protein>
<gene>
    <name evidence="9" type="ORF">UFOPK1639_00474</name>
</gene>
<dbReference type="NCBIfam" id="TIGR00018">
    <property type="entry name" value="panC"/>
    <property type="match status" value="1"/>
</dbReference>
<dbReference type="PANTHER" id="PTHR21299:SF1">
    <property type="entry name" value="PANTOATE--BETA-ALANINE LIGASE"/>
    <property type="match status" value="1"/>
</dbReference>
<evidence type="ECO:0000256" key="3">
    <source>
        <dbReference type="ARBA" id="ARBA00012219"/>
    </source>
</evidence>
<dbReference type="EC" id="6.3.2.1" evidence="3"/>
<keyword evidence="6" id="KW-0547">Nucleotide-binding</keyword>
<evidence type="ECO:0000256" key="6">
    <source>
        <dbReference type="ARBA" id="ARBA00022741"/>
    </source>
</evidence>